<accession>A0ABU8BHF9</accession>
<name>A0ABU8BHF9_9BRAD</name>
<keyword evidence="2" id="KW-1185">Reference proteome</keyword>
<evidence type="ECO:0000313" key="2">
    <source>
        <dbReference type="Proteomes" id="UP001364224"/>
    </source>
</evidence>
<reference evidence="1 2" key="1">
    <citation type="submission" date="2024-02" db="EMBL/GenBank/DDBJ databases">
        <title>Adaptive strategies in a cosmopolitan and abundant soil bacterium.</title>
        <authorList>
            <person name="Carini P."/>
        </authorList>
    </citation>
    <scope>NUCLEOTIDE SEQUENCE [LARGE SCALE GENOMIC DNA]</scope>
    <source>
        <strain evidence="1 2">AZCC 1608</strain>
    </source>
</reference>
<organism evidence="1 2">
    <name type="scientific">Bradyrhizobium algeriense</name>
    <dbReference type="NCBI Taxonomy" id="634784"/>
    <lineage>
        <taxon>Bacteria</taxon>
        <taxon>Pseudomonadati</taxon>
        <taxon>Pseudomonadota</taxon>
        <taxon>Alphaproteobacteria</taxon>
        <taxon>Hyphomicrobiales</taxon>
        <taxon>Nitrobacteraceae</taxon>
        <taxon>Bradyrhizobium</taxon>
    </lineage>
</organism>
<dbReference type="RefSeq" id="WP_334483906.1">
    <property type="nucleotide sequence ID" value="NZ_JAZHRV010000001.1"/>
</dbReference>
<sequence>MVSLSPYVYVREGPDIGAAVTACPAGELGLEVGKPNVVTPLAGVDTTECALL</sequence>
<proteinExistence type="predicted"/>
<dbReference type="Proteomes" id="UP001364224">
    <property type="component" value="Unassembled WGS sequence"/>
</dbReference>
<dbReference type="EMBL" id="JAZHRV010000001">
    <property type="protein sequence ID" value="MEH2557574.1"/>
    <property type="molecule type" value="Genomic_DNA"/>
</dbReference>
<evidence type="ECO:0000313" key="1">
    <source>
        <dbReference type="EMBL" id="MEH2557574.1"/>
    </source>
</evidence>
<comment type="caution">
    <text evidence="1">The sequence shown here is derived from an EMBL/GenBank/DDBJ whole genome shotgun (WGS) entry which is preliminary data.</text>
</comment>
<protein>
    <submittedName>
        <fullName evidence="1">Uncharacterized protein</fullName>
    </submittedName>
</protein>
<gene>
    <name evidence="1" type="ORF">V1286_005103</name>
</gene>